<dbReference type="AlphaFoldDB" id="A0A2M7T5L7"/>
<dbReference type="RefSeq" id="WP_286678243.1">
    <property type="nucleotide sequence ID" value="NZ_MNXI01000069.1"/>
</dbReference>
<proteinExistence type="predicted"/>
<accession>A0A2M7T5L7</accession>
<comment type="caution">
    <text evidence="1">The sequence shown here is derived from an EMBL/GenBank/DDBJ whole genome shotgun (WGS) entry which is preliminary data.</text>
</comment>
<sequence>MMLPCQHEERITTQVQPTIDLLSNLDTLHPNVLREHAIDPADYHSGLVFRSAVESIRGSFIASSTNSREGFVENVLAHLKERNQIVDFERKRGSERFDFHAQLDRDPDYFMALEVKGGEGNSINISERPLWAKEFGVWCNLDGAIVNQPANGARAIISRLTNEMIRRQKHVDFLLIKDILCGTKTRPCPKYPGQETDIALRAAPDIFLFPKNPPSLENPEPPVHTLGSLRLPVRLLDLFGVSSTSRHKHLWEVHVKLERLSGNKLCRMVTVVHQGEIVGESRSRAWRI</sequence>
<evidence type="ECO:0000313" key="1">
    <source>
        <dbReference type="EMBL" id="PIZ35574.1"/>
    </source>
</evidence>
<gene>
    <name evidence="1" type="ORF">COY37_10110</name>
</gene>
<evidence type="ECO:0000313" key="2">
    <source>
        <dbReference type="Proteomes" id="UP000230956"/>
    </source>
</evidence>
<organism evidence="1 2">
    <name type="scientific">Candidatus Aquicultor secundus</name>
    <dbReference type="NCBI Taxonomy" id="1973895"/>
    <lineage>
        <taxon>Bacteria</taxon>
        <taxon>Bacillati</taxon>
        <taxon>Actinomycetota</taxon>
        <taxon>Candidatus Aquicultoria</taxon>
        <taxon>Candidatus Aquicultorales</taxon>
        <taxon>Candidatus Aquicultoraceae</taxon>
        <taxon>Candidatus Aquicultor</taxon>
    </lineage>
</organism>
<name>A0A2M7T5L7_9ACTN</name>
<reference evidence="2" key="1">
    <citation type="submission" date="2017-09" db="EMBL/GenBank/DDBJ databases">
        <title>Depth-based differentiation of microbial function through sediment-hosted aquifers and enrichment of novel symbionts in the deep terrestrial subsurface.</title>
        <authorList>
            <person name="Probst A.J."/>
            <person name="Ladd B."/>
            <person name="Jarett J.K."/>
            <person name="Geller-Mcgrath D.E."/>
            <person name="Sieber C.M.K."/>
            <person name="Emerson J.B."/>
            <person name="Anantharaman K."/>
            <person name="Thomas B.C."/>
            <person name="Malmstrom R."/>
            <person name="Stieglmeier M."/>
            <person name="Klingl A."/>
            <person name="Woyke T."/>
            <person name="Ryan C.M."/>
            <person name="Banfield J.F."/>
        </authorList>
    </citation>
    <scope>NUCLEOTIDE SEQUENCE [LARGE SCALE GENOMIC DNA]</scope>
</reference>
<dbReference type="EMBL" id="PFNG01000234">
    <property type="protein sequence ID" value="PIZ35574.1"/>
    <property type="molecule type" value="Genomic_DNA"/>
</dbReference>
<dbReference type="Proteomes" id="UP000230956">
    <property type="component" value="Unassembled WGS sequence"/>
</dbReference>
<protein>
    <submittedName>
        <fullName evidence="1">Uncharacterized protein</fullName>
    </submittedName>
</protein>